<dbReference type="PROSITE" id="PS00658">
    <property type="entry name" value="FORK_HEAD_2"/>
    <property type="match status" value="1"/>
</dbReference>
<evidence type="ECO:0000256" key="6">
    <source>
        <dbReference type="ARBA" id="ARBA00023242"/>
    </source>
</evidence>
<evidence type="ECO:0000259" key="9">
    <source>
        <dbReference type="PROSITE" id="PS50039"/>
    </source>
</evidence>
<gene>
    <name evidence="10" type="primary">Foxh.a</name>
</gene>
<evidence type="ECO:0000256" key="2">
    <source>
        <dbReference type="ARBA" id="ARBA00023015"/>
    </source>
</evidence>
<dbReference type="GO" id="GO:0032444">
    <property type="term" value="C:activin responsive factor complex"/>
    <property type="evidence" value="ECO:0007669"/>
    <property type="project" value="TreeGrafter"/>
</dbReference>
<accession>A0A6F9DDL3</accession>
<dbReference type="PROSITE" id="PS50039">
    <property type="entry name" value="FORK_HEAD_3"/>
    <property type="match status" value="1"/>
</dbReference>
<feature type="compositionally biased region" description="Polar residues" evidence="8">
    <location>
        <begin position="308"/>
        <end position="337"/>
    </location>
</feature>
<dbReference type="GO" id="GO:0007179">
    <property type="term" value="P:transforming growth factor beta receptor signaling pathway"/>
    <property type="evidence" value="ECO:0007669"/>
    <property type="project" value="TreeGrafter"/>
</dbReference>
<evidence type="ECO:0000256" key="1">
    <source>
        <dbReference type="ARBA" id="ARBA00004123"/>
    </source>
</evidence>
<dbReference type="GO" id="GO:0000976">
    <property type="term" value="F:transcription cis-regulatory region binding"/>
    <property type="evidence" value="ECO:0007669"/>
    <property type="project" value="TreeGrafter"/>
</dbReference>
<protein>
    <submittedName>
        <fullName evidence="10">FoxH-a</fullName>
    </submittedName>
</protein>
<dbReference type="Gene3D" id="1.10.10.10">
    <property type="entry name" value="Winged helix-like DNA-binding domain superfamily/Winged helix DNA-binding domain"/>
    <property type="match status" value="1"/>
</dbReference>
<dbReference type="PRINTS" id="PR00053">
    <property type="entry name" value="FORKHEAD"/>
</dbReference>
<dbReference type="AlphaFoldDB" id="A0A6F9DDL3"/>
<keyword evidence="5" id="KW-0804">Transcription</keyword>
<dbReference type="InterPro" id="IPR036390">
    <property type="entry name" value="WH_DNA-bd_sf"/>
</dbReference>
<keyword evidence="3 7" id="KW-0238">DNA-binding</keyword>
<dbReference type="InterPro" id="IPR052327">
    <property type="entry name" value="Activin_resp_transcr_regulator"/>
</dbReference>
<dbReference type="PANTHER" id="PTHR47316:SF1">
    <property type="entry name" value="FORKHEAD BOX PROTEIN H1"/>
    <property type="match status" value="1"/>
</dbReference>
<feature type="domain" description="Fork-head" evidence="9">
    <location>
        <begin position="93"/>
        <end position="171"/>
    </location>
</feature>
<dbReference type="GO" id="GO:0001228">
    <property type="term" value="F:DNA-binding transcription activator activity, RNA polymerase II-specific"/>
    <property type="evidence" value="ECO:0007669"/>
    <property type="project" value="TreeGrafter"/>
</dbReference>
<feature type="DNA-binding region" description="Fork-head" evidence="7">
    <location>
        <begin position="93"/>
        <end position="171"/>
    </location>
</feature>
<feature type="region of interest" description="Disordered" evidence="8">
    <location>
        <begin position="307"/>
        <end position="418"/>
    </location>
</feature>
<feature type="region of interest" description="Disordered" evidence="8">
    <location>
        <begin position="235"/>
        <end position="255"/>
    </location>
</feature>
<comment type="subcellular location">
    <subcellularLocation>
        <location evidence="1 7">Nucleus</location>
    </subcellularLocation>
</comment>
<keyword evidence="2" id="KW-0805">Transcription regulation</keyword>
<keyword evidence="4" id="KW-0010">Activator</keyword>
<evidence type="ECO:0000256" key="3">
    <source>
        <dbReference type="ARBA" id="ARBA00023125"/>
    </source>
</evidence>
<keyword evidence="6 7" id="KW-0539">Nucleus</keyword>
<name>A0A6F9DDL3_9ASCI</name>
<evidence type="ECO:0000256" key="7">
    <source>
        <dbReference type="PROSITE-ProRule" id="PRU00089"/>
    </source>
</evidence>
<dbReference type="CDD" id="cd20022">
    <property type="entry name" value="FH_FOXH"/>
    <property type="match status" value="1"/>
</dbReference>
<dbReference type="EMBL" id="LR785248">
    <property type="protein sequence ID" value="CAB3246903.1"/>
    <property type="molecule type" value="mRNA"/>
</dbReference>
<proteinExistence type="evidence at transcript level"/>
<dbReference type="FunFam" id="1.10.10.10:FF:000278">
    <property type="entry name" value="Forkhead box protein H1"/>
    <property type="match status" value="1"/>
</dbReference>
<dbReference type="SUPFAM" id="SSF46785">
    <property type="entry name" value="Winged helix' DNA-binding domain"/>
    <property type="match status" value="1"/>
</dbReference>
<sequence>MKNSSQFLTADWDTMTSVGMKNWNISHTQVFPPIPTNPLSYNPQEPGEMGAFGVESNSSPNSDSRADEATTRWSKTTSKKKKIADKKYRRYEKPPYSYVGLIALAIQSSTNKMLKLSEILSRISTMFPFFKGEYQGWRDSVRHNLSQNKCFKKVLSDPYRPQSKGNYWTVDVNEIPAEKLKRQNTSVSRNVAPGYAYARDLNDIFDMSTGKLKVSNAVGNQHGFNTEAMDSNFAEHSNTSFNSNTSTSKQTTYQTSSLLSTHAEVSRPLSNDTTIACNDWNQHPAFTAVPTQSNTCKVAESRKKDLTGTKQINMNEVSDISDGNENSSSAESCVPTDSSDDAGELWSKPSRSRSRRNKRKRALHLHHKRARPSCENQSPSPPSDYNRTKVQGNTKKADQPVPPNQKPFGDNNLAPKGEKSLGAVRSHLWSSIDQTVGPEGPPNITWTSSTPLNDVRPFFEPPSSQFDAHSSSQWSGDVTSIQTEPSATCDKTSQLFADQTDFLTEQASILPGRQGGDFSQPTVNQTLRPEFPHVAQTAQQHTFHGSSNLFAPPLNLPLDPGGSNFTHTSPHYLPAVEPIAYNLDKRYPSCEDPGLLRPGYTWPHSTGPFSDWVCNNFIPPSL</sequence>
<dbReference type="InterPro" id="IPR036388">
    <property type="entry name" value="WH-like_DNA-bd_sf"/>
</dbReference>
<feature type="region of interest" description="Disordered" evidence="8">
    <location>
        <begin position="38"/>
        <end position="77"/>
    </location>
</feature>
<dbReference type="InterPro" id="IPR001766">
    <property type="entry name" value="Fork_head_dom"/>
</dbReference>
<evidence type="ECO:0000313" key="10">
    <source>
        <dbReference type="EMBL" id="CAB3246903.1"/>
    </source>
</evidence>
<dbReference type="Pfam" id="PF00250">
    <property type="entry name" value="Forkhead"/>
    <property type="match status" value="1"/>
</dbReference>
<dbReference type="PANTHER" id="PTHR47316">
    <property type="entry name" value="FORKHEAD BOX PROTEIN H1"/>
    <property type="match status" value="1"/>
</dbReference>
<evidence type="ECO:0000256" key="4">
    <source>
        <dbReference type="ARBA" id="ARBA00023159"/>
    </source>
</evidence>
<feature type="compositionally biased region" description="Basic residues" evidence="8">
    <location>
        <begin position="350"/>
        <end position="371"/>
    </location>
</feature>
<feature type="compositionally biased region" description="Low complexity" evidence="8">
    <location>
        <begin position="237"/>
        <end position="255"/>
    </location>
</feature>
<dbReference type="InterPro" id="IPR030456">
    <property type="entry name" value="TF_fork_head_CS_2"/>
</dbReference>
<reference evidence="10" key="1">
    <citation type="submission" date="2020-04" db="EMBL/GenBank/DDBJ databases">
        <authorList>
            <person name="Neveu A P."/>
        </authorList>
    </citation>
    <scope>NUCLEOTIDE SEQUENCE</scope>
    <source>
        <tissue evidence="10">Whole embryo</tissue>
    </source>
</reference>
<evidence type="ECO:0000256" key="5">
    <source>
        <dbReference type="ARBA" id="ARBA00023163"/>
    </source>
</evidence>
<organism evidence="10">
    <name type="scientific">Phallusia mammillata</name>
    <dbReference type="NCBI Taxonomy" id="59560"/>
    <lineage>
        <taxon>Eukaryota</taxon>
        <taxon>Metazoa</taxon>
        <taxon>Chordata</taxon>
        <taxon>Tunicata</taxon>
        <taxon>Ascidiacea</taxon>
        <taxon>Phlebobranchia</taxon>
        <taxon>Ascidiidae</taxon>
        <taxon>Phallusia</taxon>
    </lineage>
</organism>
<dbReference type="SMART" id="SM00339">
    <property type="entry name" value="FH"/>
    <property type="match status" value="1"/>
</dbReference>
<dbReference type="GO" id="GO:0046332">
    <property type="term" value="F:SMAD binding"/>
    <property type="evidence" value="ECO:0007669"/>
    <property type="project" value="UniProtKB-ARBA"/>
</dbReference>
<dbReference type="InterPro" id="IPR018122">
    <property type="entry name" value="TF_fork_head_CS_1"/>
</dbReference>
<dbReference type="PROSITE" id="PS00657">
    <property type="entry name" value="FORK_HEAD_1"/>
    <property type="match status" value="1"/>
</dbReference>
<feature type="compositionally biased region" description="Polar residues" evidence="8">
    <location>
        <begin position="374"/>
        <end position="394"/>
    </location>
</feature>
<dbReference type="InterPro" id="IPR047511">
    <property type="entry name" value="FH_FOXH1"/>
</dbReference>
<evidence type="ECO:0000256" key="8">
    <source>
        <dbReference type="SAM" id="MobiDB-lite"/>
    </source>
</evidence>